<sequence>MQFLDSNRLKNSIFLIIQIAYYVNSLIFDAPCYGRDQHNSKSEPYIKKLKKLFSRCFEKKEKYNYFKKVQFFMLCQTNQTDIMIEK</sequence>
<dbReference type="EMBL" id="CAJJDO010000115">
    <property type="protein sequence ID" value="CAD8197246.1"/>
    <property type="molecule type" value="Genomic_DNA"/>
</dbReference>
<name>A0A8S1X8J2_9CILI</name>
<reference evidence="1" key="1">
    <citation type="submission" date="2021-01" db="EMBL/GenBank/DDBJ databases">
        <authorList>
            <consortium name="Genoscope - CEA"/>
            <person name="William W."/>
        </authorList>
    </citation>
    <scope>NUCLEOTIDE SEQUENCE</scope>
</reference>
<dbReference type="AlphaFoldDB" id="A0A8S1X8J2"/>
<organism evidence="1 2">
    <name type="scientific">Paramecium pentaurelia</name>
    <dbReference type="NCBI Taxonomy" id="43138"/>
    <lineage>
        <taxon>Eukaryota</taxon>
        <taxon>Sar</taxon>
        <taxon>Alveolata</taxon>
        <taxon>Ciliophora</taxon>
        <taxon>Intramacronucleata</taxon>
        <taxon>Oligohymenophorea</taxon>
        <taxon>Peniculida</taxon>
        <taxon>Parameciidae</taxon>
        <taxon>Paramecium</taxon>
    </lineage>
</organism>
<protein>
    <submittedName>
        <fullName evidence="1">Uncharacterized protein</fullName>
    </submittedName>
</protein>
<proteinExistence type="predicted"/>
<gene>
    <name evidence="1" type="ORF">PPENT_87.1.T1150008</name>
</gene>
<evidence type="ECO:0000313" key="1">
    <source>
        <dbReference type="EMBL" id="CAD8197246.1"/>
    </source>
</evidence>
<accession>A0A8S1X8J2</accession>
<comment type="caution">
    <text evidence="1">The sequence shown here is derived from an EMBL/GenBank/DDBJ whole genome shotgun (WGS) entry which is preliminary data.</text>
</comment>
<keyword evidence="2" id="KW-1185">Reference proteome</keyword>
<dbReference type="Proteomes" id="UP000689195">
    <property type="component" value="Unassembled WGS sequence"/>
</dbReference>
<evidence type="ECO:0000313" key="2">
    <source>
        <dbReference type="Proteomes" id="UP000689195"/>
    </source>
</evidence>